<proteinExistence type="predicted"/>
<keyword evidence="1" id="KW-0472">Membrane</keyword>
<dbReference type="Proteomes" id="UP000708208">
    <property type="component" value="Unassembled WGS sequence"/>
</dbReference>
<reference evidence="2" key="1">
    <citation type="submission" date="2021-06" db="EMBL/GenBank/DDBJ databases">
        <authorList>
            <person name="Hodson N. C."/>
            <person name="Mongue J. A."/>
            <person name="Jaron S. K."/>
        </authorList>
    </citation>
    <scope>NUCLEOTIDE SEQUENCE</scope>
</reference>
<gene>
    <name evidence="2" type="ORF">AFUS01_LOCUS40716</name>
</gene>
<keyword evidence="1" id="KW-1133">Transmembrane helix</keyword>
<evidence type="ECO:0000313" key="3">
    <source>
        <dbReference type="Proteomes" id="UP000708208"/>
    </source>
</evidence>
<accession>A0A8J2LDI7</accession>
<keyword evidence="1" id="KW-0812">Transmembrane</keyword>
<sequence length="71" mass="7854">MKSFPPVEFAIASQSPDSSNTIIQRFTSRTHELTIILLLLEFIVTLLPVSEGLLLYGATGLDLQNMSVFID</sequence>
<keyword evidence="3" id="KW-1185">Reference proteome</keyword>
<name>A0A8J2LDI7_9HEXA</name>
<evidence type="ECO:0000256" key="1">
    <source>
        <dbReference type="SAM" id="Phobius"/>
    </source>
</evidence>
<protein>
    <submittedName>
        <fullName evidence="2">Uncharacterized protein</fullName>
    </submittedName>
</protein>
<dbReference type="EMBL" id="CAJVCH010558210">
    <property type="protein sequence ID" value="CAG7830949.1"/>
    <property type="molecule type" value="Genomic_DNA"/>
</dbReference>
<comment type="caution">
    <text evidence="2">The sequence shown here is derived from an EMBL/GenBank/DDBJ whole genome shotgun (WGS) entry which is preliminary data.</text>
</comment>
<dbReference type="AlphaFoldDB" id="A0A8J2LDI7"/>
<evidence type="ECO:0000313" key="2">
    <source>
        <dbReference type="EMBL" id="CAG7830949.1"/>
    </source>
</evidence>
<organism evidence="2 3">
    <name type="scientific">Allacma fusca</name>
    <dbReference type="NCBI Taxonomy" id="39272"/>
    <lineage>
        <taxon>Eukaryota</taxon>
        <taxon>Metazoa</taxon>
        <taxon>Ecdysozoa</taxon>
        <taxon>Arthropoda</taxon>
        <taxon>Hexapoda</taxon>
        <taxon>Collembola</taxon>
        <taxon>Symphypleona</taxon>
        <taxon>Sminthuridae</taxon>
        <taxon>Allacma</taxon>
    </lineage>
</organism>
<feature type="transmembrane region" description="Helical" evidence="1">
    <location>
        <begin position="33"/>
        <end position="56"/>
    </location>
</feature>